<comment type="caution">
    <text evidence="9">The sequence shown here is derived from an EMBL/GenBank/DDBJ whole genome shotgun (WGS) entry which is preliminary data.</text>
</comment>
<dbReference type="PRINTS" id="PR00706">
    <property type="entry name" value="PYROGLUPTASE"/>
</dbReference>
<dbReference type="PANTHER" id="PTHR23402:SF1">
    <property type="entry name" value="PYROGLUTAMYL-PEPTIDASE I"/>
    <property type="match status" value="1"/>
</dbReference>
<evidence type="ECO:0000256" key="1">
    <source>
        <dbReference type="ARBA" id="ARBA00006641"/>
    </source>
</evidence>
<evidence type="ECO:0000256" key="5">
    <source>
        <dbReference type="ARBA" id="ARBA00022801"/>
    </source>
</evidence>
<proteinExistence type="inferred from homology"/>
<dbReference type="CDD" id="cd00501">
    <property type="entry name" value="Peptidase_C15"/>
    <property type="match status" value="1"/>
</dbReference>
<evidence type="ECO:0000313" key="10">
    <source>
        <dbReference type="Proteomes" id="UP000443582"/>
    </source>
</evidence>
<evidence type="ECO:0000256" key="2">
    <source>
        <dbReference type="ARBA" id="ARBA00019191"/>
    </source>
</evidence>
<reference evidence="10" key="1">
    <citation type="journal article" date="2019" name="Int. J. Syst. Evol. Microbiol.">
        <title>Halobacteriovorax valvorus sp. nov., a novel prokaryotic predator isolated from coastal seawater of China.</title>
        <authorList>
            <person name="Chen M.-X."/>
        </authorList>
    </citation>
    <scope>NUCLEOTIDE SEQUENCE [LARGE SCALE GENOMIC DNA]</scope>
    <source>
        <strain evidence="10">BL9</strain>
    </source>
</reference>
<dbReference type="SUPFAM" id="SSF53182">
    <property type="entry name" value="Pyrrolidone carboxyl peptidase (pyroglutamate aminopeptidase)"/>
    <property type="match status" value="1"/>
</dbReference>
<dbReference type="EMBL" id="QDKL01000002">
    <property type="protein sequence ID" value="RZF21739.1"/>
    <property type="molecule type" value="Genomic_DNA"/>
</dbReference>
<dbReference type="Pfam" id="PF01470">
    <property type="entry name" value="Peptidase_C15"/>
    <property type="match status" value="1"/>
</dbReference>
<keyword evidence="10" id="KW-1185">Reference proteome</keyword>
<comment type="similarity">
    <text evidence="1">Belongs to the peptidase C15 family.</text>
</comment>
<organism evidence="9 10">
    <name type="scientific">Halobacteriovorax vibrionivorans</name>
    <dbReference type="NCBI Taxonomy" id="2152716"/>
    <lineage>
        <taxon>Bacteria</taxon>
        <taxon>Pseudomonadati</taxon>
        <taxon>Bdellovibrionota</taxon>
        <taxon>Bacteriovoracia</taxon>
        <taxon>Bacteriovoracales</taxon>
        <taxon>Halobacteriovoraceae</taxon>
        <taxon>Halobacteriovorax</taxon>
    </lineage>
</organism>
<evidence type="ECO:0000256" key="8">
    <source>
        <dbReference type="ARBA" id="ARBA00031559"/>
    </source>
</evidence>
<sequence length="193" mass="21737">MSRTKKILITGFEPFDGGEINPSEILVEKFDSEIPGFEIHKLILPVVFKKSLAILKKEAFFLNPDFIICLGLNAKVSEINLEAIAHNLDDARTDDNEGNRPQEEVIFEDGPETLDSTLPLKEMEDAILEAQIPVAISRDCGRFVCNHVFYGIRRIIDMKKMRAKAGFVHLPPFEKLNVAQQSRALEVMLSALK</sequence>
<dbReference type="Proteomes" id="UP000443582">
    <property type="component" value="Unassembled WGS sequence"/>
</dbReference>
<name>A0ABY0IGT0_9BACT</name>
<dbReference type="RefSeq" id="WP_115361427.1">
    <property type="nucleotide sequence ID" value="NZ_QDKL01000002.1"/>
</dbReference>
<gene>
    <name evidence="9" type="ORF">DAY19_08605</name>
</gene>
<evidence type="ECO:0000256" key="3">
    <source>
        <dbReference type="ARBA" id="ARBA00022490"/>
    </source>
</evidence>
<dbReference type="PANTHER" id="PTHR23402">
    <property type="entry name" value="PROTEASE FAMILY C15 PYROGLUTAMYL-PEPTIDASE I-RELATED"/>
    <property type="match status" value="1"/>
</dbReference>
<keyword evidence="5" id="KW-0378">Hydrolase</keyword>
<evidence type="ECO:0000256" key="7">
    <source>
        <dbReference type="ARBA" id="ARBA00030836"/>
    </source>
</evidence>
<dbReference type="PIRSF" id="PIRSF015592">
    <property type="entry name" value="Prld-crbxl_pptds"/>
    <property type="match status" value="1"/>
</dbReference>
<keyword evidence="3" id="KW-0963">Cytoplasm</keyword>
<protein>
    <recommendedName>
        <fullName evidence="2">Pyrrolidone-carboxylate peptidase</fullName>
    </recommendedName>
    <alternativeName>
        <fullName evidence="7">5-oxoprolyl-peptidase</fullName>
    </alternativeName>
    <alternativeName>
        <fullName evidence="8">Pyroglutamyl-peptidase I</fullName>
    </alternativeName>
</protein>
<dbReference type="InterPro" id="IPR036440">
    <property type="entry name" value="Peptidase_C15-like_sf"/>
</dbReference>
<accession>A0ABY0IGT0</accession>
<evidence type="ECO:0000256" key="4">
    <source>
        <dbReference type="ARBA" id="ARBA00022670"/>
    </source>
</evidence>
<dbReference type="InterPro" id="IPR000816">
    <property type="entry name" value="Peptidase_C15"/>
</dbReference>
<keyword evidence="4" id="KW-0645">Protease</keyword>
<keyword evidence="6" id="KW-0788">Thiol protease</keyword>
<dbReference type="InterPro" id="IPR016125">
    <property type="entry name" value="Peptidase_C15-like"/>
</dbReference>
<evidence type="ECO:0000313" key="9">
    <source>
        <dbReference type="EMBL" id="RZF21739.1"/>
    </source>
</evidence>
<dbReference type="Gene3D" id="3.40.630.20">
    <property type="entry name" value="Peptidase C15, pyroglutamyl peptidase I-like"/>
    <property type="match status" value="1"/>
</dbReference>
<evidence type="ECO:0000256" key="6">
    <source>
        <dbReference type="ARBA" id="ARBA00022807"/>
    </source>
</evidence>